<dbReference type="Proteomes" id="UP000664398">
    <property type="component" value="Unassembled WGS sequence"/>
</dbReference>
<sequence>MRELHVSAHSPGRAPRITDVIGHRVAPGRCPVREVDGVRVAAPATTWAMLGSLGLSVPELVAAGDQLVRMYRPGYGRREVGKAPTTTREELAAVLELGRWVGSLSLHRAVELVREDSWSPQESFLRVNLVNRGLPEPELNRDIYSANGDFLGCLDLSYPEYRLGVEYHGVMHSESYSRDVERMAAFRSEKWEIIEVTSALGAQSITVAARVEEALRARGWSPR</sequence>
<evidence type="ECO:0000313" key="1">
    <source>
        <dbReference type="EMBL" id="MBO1803763.1"/>
    </source>
</evidence>
<dbReference type="EMBL" id="JAGDYL010000001">
    <property type="protein sequence ID" value="MBO1803763.1"/>
    <property type="molecule type" value="Genomic_DNA"/>
</dbReference>
<accession>A0A939LV57</accession>
<evidence type="ECO:0000313" key="2">
    <source>
        <dbReference type="Proteomes" id="UP000664398"/>
    </source>
</evidence>
<keyword evidence="2" id="KW-1185">Reference proteome</keyword>
<protein>
    <recommendedName>
        <fullName evidence="3">DUF559 domain-containing protein</fullName>
    </recommendedName>
</protein>
<evidence type="ECO:0008006" key="3">
    <source>
        <dbReference type="Google" id="ProtNLM"/>
    </source>
</evidence>
<proteinExistence type="predicted"/>
<name>A0A939LV57_9MICO</name>
<reference evidence="1" key="1">
    <citation type="submission" date="2021-03" db="EMBL/GenBank/DDBJ databases">
        <title>Leucobacter chromiisoli sp. nov., isolated from chromium-containing soil of chemical plant.</title>
        <authorList>
            <person name="Xu Z."/>
        </authorList>
    </citation>
    <scope>NUCLEOTIDE SEQUENCE</scope>
    <source>
        <strain evidence="1">A2</strain>
    </source>
</reference>
<dbReference type="SUPFAM" id="SSF52980">
    <property type="entry name" value="Restriction endonuclease-like"/>
    <property type="match status" value="1"/>
</dbReference>
<organism evidence="1 2">
    <name type="scientific">Leucobacter ruminantium</name>
    <dbReference type="NCBI Taxonomy" id="1289170"/>
    <lineage>
        <taxon>Bacteria</taxon>
        <taxon>Bacillati</taxon>
        <taxon>Actinomycetota</taxon>
        <taxon>Actinomycetes</taxon>
        <taxon>Micrococcales</taxon>
        <taxon>Microbacteriaceae</taxon>
        <taxon>Leucobacter</taxon>
    </lineage>
</organism>
<gene>
    <name evidence="1" type="ORF">J4H91_00310</name>
</gene>
<comment type="caution">
    <text evidence="1">The sequence shown here is derived from an EMBL/GenBank/DDBJ whole genome shotgun (WGS) entry which is preliminary data.</text>
</comment>
<dbReference type="RefSeq" id="WP_208044254.1">
    <property type="nucleotide sequence ID" value="NZ_JAGDYL010000001.1"/>
</dbReference>
<dbReference type="InterPro" id="IPR011335">
    <property type="entry name" value="Restrct_endonuc-II-like"/>
</dbReference>
<dbReference type="AlphaFoldDB" id="A0A939LV57"/>